<name>A0A3B0VLV0_9ZZZZ</name>
<gene>
    <name evidence="5" type="ORF">MNBD_CHLOROFLEXI01-3789</name>
</gene>
<organism evidence="5">
    <name type="scientific">hydrothermal vent metagenome</name>
    <dbReference type="NCBI Taxonomy" id="652676"/>
    <lineage>
        <taxon>unclassified sequences</taxon>
        <taxon>metagenomes</taxon>
        <taxon>ecological metagenomes</taxon>
    </lineage>
</organism>
<evidence type="ECO:0000256" key="2">
    <source>
        <dbReference type="ARBA" id="ARBA00022801"/>
    </source>
</evidence>
<reference evidence="5" key="1">
    <citation type="submission" date="2018-06" db="EMBL/GenBank/DDBJ databases">
        <authorList>
            <person name="Zhirakovskaya E."/>
        </authorList>
    </citation>
    <scope>NUCLEOTIDE SEQUENCE</scope>
</reference>
<dbReference type="InterPro" id="IPR001316">
    <property type="entry name" value="Pept_S1A_streptogrisin"/>
</dbReference>
<dbReference type="GO" id="GO:0004252">
    <property type="term" value="F:serine-type endopeptidase activity"/>
    <property type="evidence" value="ECO:0007669"/>
    <property type="project" value="InterPro"/>
</dbReference>
<evidence type="ECO:0000313" key="5">
    <source>
        <dbReference type="EMBL" id="VAW41500.1"/>
    </source>
</evidence>
<dbReference type="Gene3D" id="2.40.10.10">
    <property type="entry name" value="Trypsin-like serine proteases"/>
    <property type="match status" value="1"/>
</dbReference>
<evidence type="ECO:0000256" key="3">
    <source>
        <dbReference type="ARBA" id="ARBA00022825"/>
    </source>
</evidence>
<dbReference type="EMBL" id="UOEU01000846">
    <property type="protein sequence ID" value="VAW41500.1"/>
    <property type="molecule type" value="Genomic_DNA"/>
</dbReference>
<keyword evidence="3" id="KW-0720">Serine protease</keyword>
<dbReference type="PRINTS" id="PR00861">
    <property type="entry name" value="ALYTICPTASE"/>
</dbReference>
<protein>
    <recommendedName>
        <fullName evidence="6">Peptidase S1 domain-containing protein</fullName>
    </recommendedName>
</protein>
<dbReference type="AlphaFoldDB" id="A0A3B0VLV0"/>
<evidence type="ECO:0008006" key="6">
    <source>
        <dbReference type="Google" id="ProtNLM"/>
    </source>
</evidence>
<proteinExistence type="predicted"/>
<dbReference type="InterPro" id="IPR009003">
    <property type="entry name" value="Peptidase_S1_PA"/>
</dbReference>
<sequence length="336" mass="34303">MADHNETQAIKAAHTVALMARPNVVGVGIGRRTIGGVHTDERCLSVLVANKIAIEGLAPEAMVPSHLGGVPTDVVEIGTIWSNQVPTDKFRPAPGGVSIGHYQISAGTLGAIVRDRVTGDRLILSNNHVLANSNDAQVGDPIIQPGGADGGSVANDLIAQLERFCVIDFGTTTGSNCSFASAYASFGNAIANLLGSSHRVSVFQANPQAVNLVDAAVARPVNDDDVLDTILGIGEIAGTVEGELGMAIRKSGRTTGPTTGNITTVETTVSVNYGPGQVATFENQLVAGPMSEGGDSGSLIVAADSQAAVGLLFAGSAQSTIFSPIQAVLDCLNVDI</sequence>
<dbReference type="InterPro" id="IPR043504">
    <property type="entry name" value="Peptidase_S1_PA_chymotrypsin"/>
</dbReference>
<accession>A0A3B0VLV0</accession>
<dbReference type="SUPFAM" id="SSF50494">
    <property type="entry name" value="Trypsin-like serine proteases"/>
    <property type="match status" value="1"/>
</dbReference>
<keyword evidence="1" id="KW-0645">Protease</keyword>
<dbReference type="GO" id="GO:0006508">
    <property type="term" value="P:proteolysis"/>
    <property type="evidence" value="ECO:0007669"/>
    <property type="project" value="UniProtKB-KW"/>
</dbReference>
<keyword evidence="2" id="KW-0378">Hydrolase</keyword>
<keyword evidence="4" id="KW-1015">Disulfide bond</keyword>
<evidence type="ECO:0000256" key="1">
    <source>
        <dbReference type="ARBA" id="ARBA00022670"/>
    </source>
</evidence>
<evidence type="ECO:0000256" key="4">
    <source>
        <dbReference type="ARBA" id="ARBA00023157"/>
    </source>
</evidence>